<dbReference type="GO" id="GO:0009567">
    <property type="term" value="P:double fertilization forming a zygote and endosperm"/>
    <property type="evidence" value="ECO:0007669"/>
    <property type="project" value="InterPro"/>
</dbReference>
<comment type="similarity">
    <text evidence="8">Belongs to the plant egg cell-secreted peptide family.</text>
</comment>
<dbReference type="Pfam" id="PF05617">
    <property type="entry name" value="Prolamin_like"/>
    <property type="match status" value="1"/>
</dbReference>
<keyword evidence="12" id="KW-1185">Reference proteome</keyword>
<evidence type="ECO:0000313" key="12">
    <source>
        <dbReference type="Proteomes" id="UP000636800"/>
    </source>
</evidence>
<dbReference type="InterPro" id="IPR008502">
    <property type="entry name" value="Prolamin-like"/>
</dbReference>
<keyword evidence="3" id="KW-0964">Secreted</keyword>
<dbReference type="Proteomes" id="UP000636800">
    <property type="component" value="Chromosome 2"/>
</dbReference>
<dbReference type="EMBL" id="JADCNL010000002">
    <property type="protein sequence ID" value="KAG0492346.1"/>
    <property type="molecule type" value="Genomic_DNA"/>
</dbReference>
<feature type="domain" description="Prolamin-like" evidence="10">
    <location>
        <begin position="58"/>
        <end position="122"/>
    </location>
</feature>
<dbReference type="PANTHER" id="PTHR35293:SF10">
    <property type="entry name" value="EGG CELL-SECRETED PROTEIN 1.2-RELATED"/>
    <property type="match status" value="1"/>
</dbReference>
<keyword evidence="5" id="KW-0278">Fertilization</keyword>
<evidence type="ECO:0000256" key="1">
    <source>
        <dbReference type="ARBA" id="ARBA00004541"/>
    </source>
</evidence>
<dbReference type="PANTHER" id="PTHR35293">
    <property type="entry name" value="EGG CELL-SECRETED PROTEIN 1.5"/>
    <property type="match status" value="1"/>
</dbReference>
<dbReference type="GO" id="GO:0005576">
    <property type="term" value="C:extracellular region"/>
    <property type="evidence" value="ECO:0007669"/>
    <property type="project" value="UniProtKB-SubCell"/>
</dbReference>
<evidence type="ECO:0000256" key="4">
    <source>
        <dbReference type="ARBA" id="ARBA00022729"/>
    </source>
</evidence>
<dbReference type="InterPro" id="IPR044711">
    <property type="entry name" value="EC11-15"/>
</dbReference>
<feature type="chain" id="PRO_5032364255" description="Prolamin-like domain-containing protein" evidence="9">
    <location>
        <begin position="24"/>
        <end position="140"/>
    </location>
</feature>
<proteinExistence type="inferred from homology"/>
<evidence type="ECO:0000256" key="2">
    <source>
        <dbReference type="ARBA" id="ARBA00004613"/>
    </source>
</evidence>
<comment type="subcellular location">
    <subcellularLocation>
        <location evidence="1">Cytoplasmic vesicle</location>
    </subcellularLocation>
    <subcellularLocation>
        <location evidence="2">Secreted</location>
    </subcellularLocation>
</comment>
<evidence type="ECO:0000313" key="11">
    <source>
        <dbReference type="EMBL" id="KAG0492346.1"/>
    </source>
</evidence>
<keyword evidence="4 9" id="KW-0732">Signal</keyword>
<comment type="caution">
    <text evidence="11">The sequence shown here is derived from an EMBL/GenBank/DDBJ whole genome shotgun (WGS) entry which is preliminary data.</text>
</comment>
<organism evidence="11 12">
    <name type="scientific">Vanilla planifolia</name>
    <name type="common">Vanilla</name>
    <dbReference type="NCBI Taxonomy" id="51239"/>
    <lineage>
        <taxon>Eukaryota</taxon>
        <taxon>Viridiplantae</taxon>
        <taxon>Streptophyta</taxon>
        <taxon>Embryophyta</taxon>
        <taxon>Tracheophyta</taxon>
        <taxon>Spermatophyta</taxon>
        <taxon>Magnoliopsida</taxon>
        <taxon>Liliopsida</taxon>
        <taxon>Asparagales</taxon>
        <taxon>Orchidaceae</taxon>
        <taxon>Vanilloideae</taxon>
        <taxon>Vanilleae</taxon>
        <taxon>Vanilla</taxon>
    </lineage>
</organism>
<evidence type="ECO:0000256" key="3">
    <source>
        <dbReference type="ARBA" id="ARBA00022525"/>
    </source>
</evidence>
<evidence type="ECO:0000256" key="9">
    <source>
        <dbReference type="SAM" id="SignalP"/>
    </source>
</evidence>
<keyword evidence="6" id="KW-0968">Cytoplasmic vesicle</keyword>
<protein>
    <recommendedName>
        <fullName evidence="10">Prolamin-like domain-containing protein</fullName>
    </recommendedName>
</protein>
<evidence type="ECO:0000256" key="5">
    <source>
        <dbReference type="ARBA" id="ARBA00023279"/>
    </source>
</evidence>
<dbReference type="GO" id="GO:0080155">
    <property type="term" value="P:regulation of double fertilization forming a zygote and endosperm"/>
    <property type="evidence" value="ECO:0007669"/>
    <property type="project" value="UniProtKB-ARBA"/>
</dbReference>
<dbReference type="AlphaFoldDB" id="A0A835RP66"/>
<feature type="signal peptide" evidence="9">
    <location>
        <begin position="1"/>
        <end position="23"/>
    </location>
</feature>
<dbReference type="GO" id="GO:0031410">
    <property type="term" value="C:cytoplasmic vesicle"/>
    <property type="evidence" value="ECO:0007669"/>
    <property type="project" value="UniProtKB-SubCell"/>
</dbReference>
<dbReference type="GO" id="GO:2000008">
    <property type="term" value="P:regulation of protein localization to cell surface"/>
    <property type="evidence" value="ECO:0007669"/>
    <property type="project" value="UniProtKB-ARBA"/>
</dbReference>
<gene>
    <name evidence="11" type="ORF">HPP92_005744</name>
</gene>
<reference evidence="11 12" key="1">
    <citation type="journal article" date="2020" name="Nat. Food">
        <title>A phased Vanilla planifolia genome enables genetic improvement of flavour and production.</title>
        <authorList>
            <person name="Hasing T."/>
            <person name="Tang H."/>
            <person name="Brym M."/>
            <person name="Khazi F."/>
            <person name="Huang T."/>
            <person name="Chambers A.H."/>
        </authorList>
    </citation>
    <scope>NUCLEOTIDE SEQUENCE [LARGE SCALE GENOMIC DNA]</scope>
    <source>
        <tissue evidence="11">Leaf</tissue>
    </source>
</reference>
<evidence type="ECO:0000256" key="7">
    <source>
        <dbReference type="ARBA" id="ARBA00034457"/>
    </source>
</evidence>
<evidence type="ECO:0000259" key="10">
    <source>
        <dbReference type="Pfam" id="PF05617"/>
    </source>
</evidence>
<accession>A0A835RP66</accession>
<sequence length="140" mass="14406">MSQFSKSMALVFAALCLVSLSGARQVHPGTAATSAASAATLASRIAAADRVGGGSIADCWSALLELRSCTGEIVLFFLNGETYLTLECCRSIGVITHHCWPSMLTSLGFTAEEGDILRGFCVSDGETTDAPLSPSSGPSA</sequence>
<evidence type="ECO:0000256" key="8">
    <source>
        <dbReference type="ARBA" id="ARBA00034484"/>
    </source>
</evidence>
<name>A0A835RP66_VANPL</name>
<evidence type="ECO:0000256" key="6">
    <source>
        <dbReference type="ARBA" id="ARBA00023329"/>
    </source>
</evidence>
<comment type="function">
    <text evidence="7">Involved in the regulation of gamete interactions during the double fertilization and to prevent multiple-pollen tube attraction; mediates the redistribution of the gamete fusogen HAP2/GCS1 to the cell surface after secretion upon sperm arrival.</text>
</comment>